<dbReference type="GO" id="GO:0001817">
    <property type="term" value="P:regulation of cytokine production"/>
    <property type="evidence" value="ECO:0007669"/>
    <property type="project" value="TreeGrafter"/>
</dbReference>
<dbReference type="GO" id="GO:0005102">
    <property type="term" value="F:signaling receptor binding"/>
    <property type="evidence" value="ECO:0007669"/>
    <property type="project" value="TreeGrafter"/>
</dbReference>
<dbReference type="InterPro" id="IPR036179">
    <property type="entry name" value="Ig-like_dom_sf"/>
</dbReference>
<dbReference type="Pfam" id="PF07686">
    <property type="entry name" value="V-set"/>
    <property type="match status" value="1"/>
</dbReference>
<feature type="signal peptide" evidence="5">
    <location>
        <begin position="1"/>
        <end position="26"/>
    </location>
</feature>
<feature type="transmembrane region" description="Helical" evidence="4">
    <location>
        <begin position="198"/>
        <end position="219"/>
    </location>
</feature>
<keyword evidence="7" id="KW-1185">Reference proteome</keyword>
<evidence type="ECO:0000256" key="2">
    <source>
        <dbReference type="ARBA" id="ARBA00023136"/>
    </source>
</evidence>
<keyword evidence="5" id="KW-0732">Signal</keyword>
<organism evidence="7 8">
    <name type="scientific">Branchiostoma belcheri</name>
    <name type="common">Amphioxus</name>
    <dbReference type="NCBI Taxonomy" id="7741"/>
    <lineage>
        <taxon>Eukaryota</taxon>
        <taxon>Metazoa</taxon>
        <taxon>Chordata</taxon>
        <taxon>Cephalochordata</taxon>
        <taxon>Leptocardii</taxon>
        <taxon>Amphioxiformes</taxon>
        <taxon>Branchiostomatidae</taxon>
        <taxon>Branchiostoma</taxon>
    </lineage>
</organism>
<protein>
    <submittedName>
        <fullName evidence="8">Uncharacterized protein LOC109474792</fullName>
    </submittedName>
</protein>
<keyword evidence="4" id="KW-1133">Transmembrane helix</keyword>
<evidence type="ECO:0000259" key="6">
    <source>
        <dbReference type="PROSITE" id="PS50835"/>
    </source>
</evidence>
<reference evidence="8" key="1">
    <citation type="submission" date="2025-08" db="UniProtKB">
        <authorList>
            <consortium name="RefSeq"/>
        </authorList>
    </citation>
    <scope>IDENTIFICATION</scope>
    <source>
        <tissue evidence="8">Gonad</tissue>
    </source>
</reference>
<dbReference type="InterPro" id="IPR007110">
    <property type="entry name" value="Ig-like_dom"/>
</dbReference>
<dbReference type="InterPro" id="IPR003599">
    <property type="entry name" value="Ig_sub"/>
</dbReference>
<dbReference type="Gene3D" id="2.60.40.10">
    <property type="entry name" value="Immunoglobulins"/>
    <property type="match status" value="2"/>
</dbReference>
<dbReference type="InterPro" id="IPR013106">
    <property type="entry name" value="Ig_V-set"/>
</dbReference>
<evidence type="ECO:0000256" key="3">
    <source>
        <dbReference type="ARBA" id="ARBA00023319"/>
    </source>
</evidence>
<dbReference type="InterPro" id="IPR050504">
    <property type="entry name" value="IgSF_BTN/MOG"/>
</dbReference>
<feature type="chain" id="PRO_5027679195" evidence="5">
    <location>
        <begin position="27"/>
        <end position="579"/>
    </location>
</feature>
<evidence type="ECO:0000256" key="4">
    <source>
        <dbReference type="SAM" id="Phobius"/>
    </source>
</evidence>
<dbReference type="KEGG" id="bbel:109474792"/>
<dbReference type="Proteomes" id="UP000515135">
    <property type="component" value="Unplaced"/>
</dbReference>
<dbReference type="GO" id="GO:0009897">
    <property type="term" value="C:external side of plasma membrane"/>
    <property type="evidence" value="ECO:0007669"/>
    <property type="project" value="TreeGrafter"/>
</dbReference>
<sequence>MALSFASHWMCTVLVCLAVGYSTAAAVNVTASDRIPTPGARRDNRLQFINAEVEVCEGENASFILHMAIPANLTADQVYERTVWSPDKINFCHISGNTSACYGKDFFVQRATISDTWFPVQPGERTKHGQLKFQLNNVSLADAGRYGPELKTDFYLNSVNVILTVKDASACQQKPQDGDTGEKTDPETYWRRGFEGGFGAGFGACLGLVIMGGLAAAIWRYRTKDENQRNEAVTIIQVRVGKDKAVPPGGSAVLPCNYSVPSDDVQPLVSWWKDRGPVLTRRIVYEYRAGRLSKGYGGWAGRTALVGQASLEILNITTDDEGKYECEVRVPLVYGAARGYILLSVLNGEHGEQNRVPHSPLGRTAMIVVGVLVSCLLLTAASSAMDGGLIRLKPQHNVTAKEGQNANLTWKFGVPAEIDVTNMNDMTVWAEDRTSYCELMSENGIYRKFCYGDFVGRAEVAVTWFPKREDGNRTRKGQLKLVLTNVTRDDTGWYEGEIKLHGRDIRNGKIFLHVTENCLVPSTGVSTVSPVSTGCRCDGISTGLGAGFGLGLLSGAGLVILTTKLKAMYNAYQNTTGIS</sequence>
<keyword evidence="2 4" id="KW-0472">Membrane</keyword>
<dbReference type="GO" id="GO:0050852">
    <property type="term" value="P:T cell receptor signaling pathway"/>
    <property type="evidence" value="ECO:0007669"/>
    <property type="project" value="TreeGrafter"/>
</dbReference>
<dbReference type="RefSeq" id="XP_019630711.1">
    <property type="nucleotide sequence ID" value="XM_019775152.1"/>
</dbReference>
<dbReference type="SUPFAM" id="SSF48726">
    <property type="entry name" value="Immunoglobulin"/>
    <property type="match status" value="1"/>
</dbReference>
<evidence type="ECO:0000313" key="7">
    <source>
        <dbReference type="Proteomes" id="UP000515135"/>
    </source>
</evidence>
<dbReference type="PROSITE" id="PS50835">
    <property type="entry name" value="IG_LIKE"/>
    <property type="match status" value="1"/>
</dbReference>
<comment type="subcellular location">
    <subcellularLocation>
        <location evidence="1">Membrane</location>
    </subcellularLocation>
</comment>
<keyword evidence="3" id="KW-0393">Immunoglobulin domain</keyword>
<keyword evidence="4" id="KW-0812">Transmembrane</keyword>
<dbReference type="AlphaFoldDB" id="A0A6P4ZM76"/>
<evidence type="ECO:0000256" key="5">
    <source>
        <dbReference type="SAM" id="SignalP"/>
    </source>
</evidence>
<feature type="transmembrane region" description="Helical" evidence="4">
    <location>
        <begin position="540"/>
        <end position="561"/>
    </location>
</feature>
<dbReference type="GeneID" id="109474792"/>
<dbReference type="OrthoDB" id="6413693at2759"/>
<dbReference type="SMART" id="SM00409">
    <property type="entry name" value="IG"/>
    <property type="match status" value="2"/>
</dbReference>
<evidence type="ECO:0000256" key="1">
    <source>
        <dbReference type="ARBA" id="ARBA00004370"/>
    </source>
</evidence>
<accession>A0A6P4ZM76</accession>
<feature type="domain" description="Ig-like" evidence="6">
    <location>
        <begin position="231"/>
        <end position="328"/>
    </location>
</feature>
<dbReference type="InterPro" id="IPR013783">
    <property type="entry name" value="Ig-like_fold"/>
</dbReference>
<dbReference type="PANTHER" id="PTHR24100">
    <property type="entry name" value="BUTYROPHILIN"/>
    <property type="match status" value="1"/>
</dbReference>
<evidence type="ECO:0000313" key="8">
    <source>
        <dbReference type="RefSeq" id="XP_019630711.1"/>
    </source>
</evidence>
<gene>
    <name evidence="8" type="primary">LOC109474792</name>
</gene>
<proteinExistence type="predicted"/>
<name>A0A6P4ZM76_BRABE</name>